<organism evidence="1 2">
    <name type="scientific">Myodes glareolus</name>
    <name type="common">Bank vole</name>
    <name type="synonym">Clethrionomys glareolus</name>
    <dbReference type="NCBI Taxonomy" id="447135"/>
    <lineage>
        <taxon>Eukaryota</taxon>
        <taxon>Metazoa</taxon>
        <taxon>Chordata</taxon>
        <taxon>Craniata</taxon>
        <taxon>Vertebrata</taxon>
        <taxon>Euteleostomi</taxon>
        <taxon>Mammalia</taxon>
        <taxon>Eutheria</taxon>
        <taxon>Euarchontoglires</taxon>
        <taxon>Glires</taxon>
        <taxon>Rodentia</taxon>
        <taxon>Myomorpha</taxon>
        <taxon>Muroidea</taxon>
        <taxon>Cricetidae</taxon>
        <taxon>Arvicolinae</taxon>
        <taxon>Myodes</taxon>
    </lineage>
</organism>
<gene>
    <name evidence="1" type="ORF">U0070_003168</name>
</gene>
<reference evidence="1 2" key="1">
    <citation type="journal article" date="2023" name="bioRxiv">
        <title>Conserved and derived expression patterns and positive selection on dental genes reveal complex evolutionary context of ever-growing rodent molars.</title>
        <authorList>
            <person name="Calamari Z.T."/>
            <person name="Song A."/>
            <person name="Cohen E."/>
            <person name="Akter M."/>
            <person name="Roy R.D."/>
            <person name="Hallikas O."/>
            <person name="Christensen M.M."/>
            <person name="Li P."/>
            <person name="Marangoni P."/>
            <person name="Jernvall J."/>
            <person name="Klein O.D."/>
        </authorList>
    </citation>
    <scope>NUCLEOTIDE SEQUENCE [LARGE SCALE GENOMIC DNA]</scope>
    <source>
        <strain evidence="1">V071</strain>
    </source>
</reference>
<dbReference type="InterPro" id="IPR035987">
    <property type="entry name" value="Ribosomal_uS8_sf"/>
</dbReference>
<name>A0AAW0I2I0_MYOGA</name>
<evidence type="ECO:0000313" key="2">
    <source>
        <dbReference type="Proteomes" id="UP001488838"/>
    </source>
</evidence>
<keyword evidence="2" id="KW-1185">Reference proteome</keyword>
<accession>A0AAW0I2I0</accession>
<dbReference type="GO" id="GO:0005840">
    <property type="term" value="C:ribosome"/>
    <property type="evidence" value="ECO:0007669"/>
    <property type="project" value="InterPro"/>
</dbReference>
<protein>
    <submittedName>
        <fullName evidence="1">Uncharacterized protein</fullName>
    </submittedName>
</protein>
<dbReference type="Gene3D" id="3.30.1370.30">
    <property type="match status" value="1"/>
</dbReference>
<dbReference type="GO" id="GO:0003735">
    <property type="term" value="F:structural constituent of ribosome"/>
    <property type="evidence" value="ECO:0007669"/>
    <property type="project" value="InterPro"/>
</dbReference>
<dbReference type="Proteomes" id="UP001488838">
    <property type="component" value="Unassembled WGS sequence"/>
</dbReference>
<comment type="caution">
    <text evidence="1">The sequence shown here is derived from an EMBL/GenBank/DDBJ whole genome shotgun (WGS) entry which is preliminary data.</text>
</comment>
<dbReference type="GO" id="GO:0006412">
    <property type="term" value="P:translation"/>
    <property type="evidence" value="ECO:0007669"/>
    <property type="project" value="InterPro"/>
</dbReference>
<proteinExistence type="predicted"/>
<evidence type="ECO:0000313" key="1">
    <source>
        <dbReference type="EMBL" id="KAK7808531.1"/>
    </source>
</evidence>
<dbReference type="EMBL" id="JBBHLL010000237">
    <property type="protein sequence ID" value="KAK7808531.1"/>
    <property type="molecule type" value="Genomic_DNA"/>
</dbReference>
<dbReference type="AlphaFoldDB" id="A0AAW0I2I0"/>
<dbReference type="SUPFAM" id="SSF56047">
    <property type="entry name" value="Ribosomal protein S8"/>
    <property type="match status" value="1"/>
</dbReference>
<sequence>MNVLADALKSIRKLGVLSRPCSKVINGFLTSMMKHGDIGEFEINNESWENCGVRSQVDQGRAYIITTADQTSSSPPEQLCQLKYRVKGSERNSACDSTSP</sequence>